<accession>A0AAV0LCH3</accession>
<dbReference type="AlphaFoldDB" id="A0AAV0LCH3"/>
<gene>
    <name evidence="1" type="ORF">LITE_LOCUS23280</name>
</gene>
<sequence>MCRWKTPWPFDCFSNLHVTHLYIQHHYHPLKCPPLVKVKSFPPIPCHSTLVNNFSAFTNRVFVFCYEIPQTASLSVIPKLLRR</sequence>
<comment type="caution">
    <text evidence="1">The sequence shown here is derived from an EMBL/GenBank/DDBJ whole genome shotgun (WGS) entry which is preliminary data.</text>
</comment>
<proteinExistence type="predicted"/>
<keyword evidence="2" id="KW-1185">Reference proteome</keyword>
<reference evidence="1" key="1">
    <citation type="submission" date="2022-08" db="EMBL/GenBank/DDBJ databases">
        <authorList>
            <person name="Gutierrez-Valencia J."/>
        </authorList>
    </citation>
    <scope>NUCLEOTIDE SEQUENCE</scope>
</reference>
<dbReference type="EMBL" id="CAMGYJ010000006">
    <property type="protein sequence ID" value="CAI0432098.1"/>
    <property type="molecule type" value="Genomic_DNA"/>
</dbReference>
<protein>
    <submittedName>
        <fullName evidence="1">Uncharacterized protein</fullName>
    </submittedName>
</protein>
<dbReference type="Proteomes" id="UP001154282">
    <property type="component" value="Unassembled WGS sequence"/>
</dbReference>
<name>A0AAV0LCH3_9ROSI</name>
<organism evidence="1 2">
    <name type="scientific">Linum tenue</name>
    <dbReference type="NCBI Taxonomy" id="586396"/>
    <lineage>
        <taxon>Eukaryota</taxon>
        <taxon>Viridiplantae</taxon>
        <taxon>Streptophyta</taxon>
        <taxon>Embryophyta</taxon>
        <taxon>Tracheophyta</taxon>
        <taxon>Spermatophyta</taxon>
        <taxon>Magnoliopsida</taxon>
        <taxon>eudicotyledons</taxon>
        <taxon>Gunneridae</taxon>
        <taxon>Pentapetalae</taxon>
        <taxon>rosids</taxon>
        <taxon>fabids</taxon>
        <taxon>Malpighiales</taxon>
        <taxon>Linaceae</taxon>
        <taxon>Linum</taxon>
    </lineage>
</organism>
<evidence type="ECO:0000313" key="2">
    <source>
        <dbReference type="Proteomes" id="UP001154282"/>
    </source>
</evidence>
<evidence type="ECO:0000313" key="1">
    <source>
        <dbReference type="EMBL" id="CAI0432098.1"/>
    </source>
</evidence>